<gene>
    <name evidence="4" type="ORF">K6958_18235</name>
</gene>
<evidence type="ECO:0000313" key="5">
    <source>
        <dbReference type="Proteomes" id="UP001056635"/>
    </source>
</evidence>
<keyword evidence="1 2" id="KW-0238">DNA-binding</keyword>
<dbReference type="Proteomes" id="UP001056635">
    <property type="component" value="Chromosome"/>
</dbReference>
<reference evidence="4" key="1">
    <citation type="submission" date="2021-09" db="EMBL/GenBank/DDBJ databases">
        <title>First case of bloodstream infection caused by Mixta hanseatica sp. nov., a member of the Erwiniaceae family.</title>
        <authorList>
            <person name="Both A."/>
            <person name="Huang J."/>
            <person name="Wenzel P."/>
            <person name="Aepfelbacher M."/>
            <person name="Rohde H."/>
            <person name="Christner M."/>
            <person name="Hentschke M."/>
        </authorList>
    </citation>
    <scope>NUCLEOTIDE SEQUENCE</scope>
    <source>
        <strain evidence="4">X22927</strain>
    </source>
</reference>
<dbReference type="SUPFAM" id="SSF46689">
    <property type="entry name" value="Homeodomain-like"/>
    <property type="match status" value="1"/>
</dbReference>
<feature type="DNA-binding region" description="H-T-H motif" evidence="2">
    <location>
        <begin position="30"/>
        <end position="49"/>
    </location>
</feature>
<evidence type="ECO:0000256" key="2">
    <source>
        <dbReference type="PROSITE-ProRule" id="PRU00335"/>
    </source>
</evidence>
<dbReference type="RefSeq" id="WP_249892428.1">
    <property type="nucleotide sequence ID" value="NZ_CP082904.1"/>
</dbReference>
<protein>
    <submittedName>
        <fullName evidence="4">TetR family transcriptional regulator</fullName>
    </submittedName>
</protein>
<dbReference type="EMBL" id="CP082904">
    <property type="protein sequence ID" value="UQY43767.1"/>
    <property type="molecule type" value="Genomic_DNA"/>
</dbReference>
<accession>A0ABY4R835</accession>
<dbReference type="Pfam" id="PF00440">
    <property type="entry name" value="TetR_N"/>
    <property type="match status" value="1"/>
</dbReference>
<dbReference type="PROSITE" id="PS50977">
    <property type="entry name" value="HTH_TETR_2"/>
    <property type="match status" value="1"/>
</dbReference>
<keyword evidence="5" id="KW-1185">Reference proteome</keyword>
<evidence type="ECO:0000259" key="3">
    <source>
        <dbReference type="PROSITE" id="PS50977"/>
    </source>
</evidence>
<sequence>MGYLKADVRAELLLNAAIKVMQSEGYAAVTARKVAQESGAAVGHINRHFASLSELKCQAFLAIVHEKSAEHKAASEALSGTEAVLALLGGCNKKTRDIEIWREVSVLAHQDRALHEIFKYALNLWHGMLNDVIKKNQLRCHDTAPATTWRLIALVLGQDLLAMHRVIDSDESVLRSNLLHLIRLELQPDTSAT</sequence>
<name>A0ABY4R835_9GAMM</name>
<dbReference type="Gene3D" id="1.10.357.10">
    <property type="entry name" value="Tetracycline Repressor, domain 2"/>
    <property type="match status" value="1"/>
</dbReference>
<organism evidence="4 5">
    <name type="scientific">Mixta hanseatica</name>
    <dbReference type="NCBI Taxonomy" id="2872648"/>
    <lineage>
        <taxon>Bacteria</taxon>
        <taxon>Pseudomonadati</taxon>
        <taxon>Pseudomonadota</taxon>
        <taxon>Gammaproteobacteria</taxon>
        <taxon>Enterobacterales</taxon>
        <taxon>Erwiniaceae</taxon>
        <taxon>Mixta</taxon>
    </lineage>
</organism>
<proteinExistence type="predicted"/>
<dbReference type="InterPro" id="IPR001647">
    <property type="entry name" value="HTH_TetR"/>
</dbReference>
<dbReference type="InterPro" id="IPR009057">
    <property type="entry name" value="Homeodomain-like_sf"/>
</dbReference>
<evidence type="ECO:0000256" key="1">
    <source>
        <dbReference type="ARBA" id="ARBA00023125"/>
    </source>
</evidence>
<evidence type="ECO:0000313" key="4">
    <source>
        <dbReference type="EMBL" id="UQY43767.1"/>
    </source>
</evidence>
<feature type="domain" description="HTH tetR-type" evidence="3">
    <location>
        <begin position="7"/>
        <end position="67"/>
    </location>
</feature>